<protein>
    <submittedName>
        <fullName evidence="2">Uncharacterized protein</fullName>
    </submittedName>
</protein>
<evidence type="ECO:0000313" key="2">
    <source>
        <dbReference type="EMBL" id="KAL1524076.1"/>
    </source>
</evidence>
<dbReference type="AlphaFoldDB" id="A0AB34JQ83"/>
<dbReference type="EMBL" id="JBGBPQ010000005">
    <property type="protein sequence ID" value="KAL1524076.1"/>
    <property type="molecule type" value="Genomic_DNA"/>
</dbReference>
<comment type="caution">
    <text evidence="2">The sequence shown here is derived from an EMBL/GenBank/DDBJ whole genome shotgun (WGS) entry which is preliminary data.</text>
</comment>
<gene>
    <name evidence="2" type="ORF">AB1Y20_018986</name>
</gene>
<name>A0AB34JQ83_PRYPA</name>
<evidence type="ECO:0000313" key="3">
    <source>
        <dbReference type="Proteomes" id="UP001515480"/>
    </source>
</evidence>
<dbReference type="Proteomes" id="UP001515480">
    <property type="component" value="Unassembled WGS sequence"/>
</dbReference>
<evidence type="ECO:0000256" key="1">
    <source>
        <dbReference type="SAM" id="MobiDB-lite"/>
    </source>
</evidence>
<organism evidence="2 3">
    <name type="scientific">Prymnesium parvum</name>
    <name type="common">Toxic golden alga</name>
    <dbReference type="NCBI Taxonomy" id="97485"/>
    <lineage>
        <taxon>Eukaryota</taxon>
        <taxon>Haptista</taxon>
        <taxon>Haptophyta</taxon>
        <taxon>Prymnesiophyceae</taxon>
        <taxon>Prymnesiales</taxon>
        <taxon>Prymnesiaceae</taxon>
        <taxon>Prymnesium</taxon>
    </lineage>
</organism>
<reference evidence="2 3" key="1">
    <citation type="journal article" date="2024" name="Science">
        <title>Giant polyketide synthase enzymes in the biosynthesis of giant marine polyether toxins.</title>
        <authorList>
            <person name="Fallon T.R."/>
            <person name="Shende V.V."/>
            <person name="Wierzbicki I.H."/>
            <person name="Pendleton A.L."/>
            <person name="Watervoot N.F."/>
            <person name="Auber R.P."/>
            <person name="Gonzalez D.J."/>
            <person name="Wisecaver J.H."/>
            <person name="Moore B.S."/>
        </authorList>
    </citation>
    <scope>NUCLEOTIDE SEQUENCE [LARGE SCALE GENOMIC DNA]</scope>
    <source>
        <strain evidence="2 3">12B1</strain>
    </source>
</reference>
<keyword evidence="3" id="KW-1185">Reference proteome</keyword>
<sequence>MAPHAPTEPPSDEETPFASWDEFGRPLSDETNPPASGFRQGTHEHNISAHNSAVHPGLGGSCRRSAPRQVHAAALGKGAPAHTLKHGLGNNLLSSSALLVEQVYMPPDERRVRLRSGLVSFWSPTRAVRTCASAEGERPYHDCPL</sequence>
<proteinExistence type="predicted"/>
<feature type="region of interest" description="Disordered" evidence="1">
    <location>
        <begin position="1"/>
        <end position="74"/>
    </location>
</feature>
<accession>A0AB34JQ83</accession>